<proteinExistence type="predicted"/>
<accession>A0AAD7T0D5</accession>
<dbReference type="Proteomes" id="UP001221898">
    <property type="component" value="Unassembled WGS sequence"/>
</dbReference>
<sequence>MTLMHCLLTSNKMLQEQVRLLNKKNQARHYKTLQEIYRRPKPNKEAVSQLRDLEYEGRRVMKPPVTFDVVEQSIQLMRALPEIFYSPNAPLKKMGSASEALLHVFEPTKSPNSFLKKQPLPSPVLVIGESNCVVAVGSTPATTFSREKSPEGLLYLMAFYYTFHMTYPKCIATILSVLQTEVLQEQIQQTCTYKKAMFGRSSEWKKFVGE</sequence>
<evidence type="ECO:0000313" key="1">
    <source>
        <dbReference type="EMBL" id="KAJ8412085.1"/>
    </source>
</evidence>
<organism evidence="1 2">
    <name type="scientific">Aldrovandia affinis</name>
    <dbReference type="NCBI Taxonomy" id="143900"/>
    <lineage>
        <taxon>Eukaryota</taxon>
        <taxon>Metazoa</taxon>
        <taxon>Chordata</taxon>
        <taxon>Craniata</taxon>
        <taxon>Vertebrata</taxon>
        <taxon>Euteleostomi</taxon>
        <taxon>Actinopterygii</taxon>
        <taxon>Neopterygii</taxon>
        <taxon>Teleostei</taxon>
        <taxon>Notacanthiformes</taxon>
        <taxon>Halosauridae</taxon>
        <taxon>Aldrovandia</taxon>
    </lineage>
</organism>
<evidence type="ECO:0000313" key="2">
    <source>
        <dbReference type="Proteomes" id="UP001221898"/>
    </source>
</evidence>
<protein>
    <submittedName>
        <fullName evidence="1">Uncharacterized protein</fullName>
    </submittedName>
</protein>
<reference evidence="1" key="1">
    <citation type="journal article" date="2023" name="Science">
        <title>Genome structures resolve the early diversification of teleost fishes.</title>
        <authorList>
            <person name="Parey E."/>
            <person name="Louis A."/>
            <person name="Montfort J."/>
            <person name="Bouchez O."/>
            <person name="Roques C."/>
            <person name="Iampietro C."/>
            <person name="Lluch J."/>
            <person name="Castinel A."/>
            <person name="Donnadieu C."/>
            <person name="Desvignes T."/>
            <person name="Floi Bucao C."/>
            <person name="Jouanno E."/>
            <person name="Wen M."/>
            <person name="Mejri S."/>
            <person name="Dirks R."/>
            <person name="Jansen H."/>
            <person name="Henkel C."/>
            <person name="Chen W.J."/>
            <person name="Zahm M."/>
            <person name="Cabau C."/>
            <person name="Klopp C."/>
            <person name="Thompson A.W."/>
            <person name="Robinson-Rechavi M."/>
            <person name="Braasch I."/>
            <person name="Lecointre G."/>
            <person name="Bobe J."/>
            <person name="Postlethwait J.H."/>
            <person name="Berthelot C."/>
            <person name="Roest Crollius H."/>
            <person name="Guiguen Y."/>
        </authorList>
    </citation>
    <scope>NUCLEOTIDE SEQUENCE</scope>
    <source>
        <strain evidence="1">NC1722</strain>
    </source>
</reference>
<name>A0AAD7T0D5_9TELE</name>
<dbReference type="AlphaFoldDB" id="A0AAD7T0D5"/>
<gene>
    <name evidence="1" type="ORF">AAFF_G00143520</name>
</gene>
<comment type="caution">
    <text evidence="1">The sequence shown here is derived from an EMBL/GenBank/DDBJ whole genome shotgun (WGS) entry which is preliminary data.</text>
</comment>
<keyword evidence="2" id="KW-1185">Reference proteome</keyword>
<dbReference type="EMBL" id="JAINUG010000020">
    <property type="protein sequence ID" value="KAJ8412085.1"/>
    <property type="molecule type" value="Genomic_DNA"/>
</dbReference>